<protein>
    <recommendedName>
        <fullName evidence="2">Anti-sigma factor NepR domain-containing protein</fullName>
    </recommendedName>
</protein>
<dbReference type="Pfam" id="PF18557">
    <property type="entry name" value="NepR"/>
    <property type="match status" value="1"/>
</dbReference>
<evidence type="ECO:0000259" key="2">
    <source>
        <dbReference type="Pfam" id="PF18557"/>
    </source>
</evidence>
<proteinExistence type="predicted"/>
<dbReference type="InterPro" id="IPR041649">
    <property type="entry name" value="NepR"/>
</dbReference>
<reference evidence="3 4" key="1">
    <citation type="journal article" date="2014" name="Antonie Van Leeuwenhoek">
        <title>Hyphomonas beringensis sp. nov. and Hyphomonas chukchiensis sp. nov., isolated from surface seawater of the Bering Sea and Chukchi Sea.</title>
        <authorList>
            <person name="Li C."/>
            <person name="Lai Q."/>
            <person name="Li G."/>
            <person name="Dong C."/>
            <person name="Wang J."/>
            <person name="Liao Y."/>
            <person name="Shao Z."/>
        </authorList>
    </citation>
    <scope>NUCLEOTIDE SEQUENCE [LARGE SCALE GENOMIC DNA]</scope>
    <source>
        <strain evidence="3 4">MHS-3</strain>
    </source>
</reference>
<accession>A0A069E2T7</accession>
<dbReference type="AlphaFoldDB" id="A0A069E2T7"/>
<dbReference type="EMBL" id="ARYH01000001">
    <property type="protein sequence ID" value="KCZ84445.1"/>
    <property type="molecule type" value="Genomic_DNA"/>
</dbReference>
<evidence type="ECO:0000313" key="3">
    <source>
        <dbReference type="EMBL" id="KCZ84445.1"/>
    </source>
</evidence>
<organism evidence="3 4">
    <name type="scientific">Hyphomonas adhaerens MHS-3</name>
    <dbReference type="NCBI Taxonomy" id="1280949"/>
    <lineage>
        <taxon>Bacteria</taxon>
        <taxon>Pseudomonadati</taxon>
        <taxon>Pseudomonadota</taxon>
        <taxon>Alphaproteobacteria</taxon>
        <taxon>Hyphomonadales</taxon>
        <taxon>Hyphomonadaceae</taxon>
        <taxon>Hyphomonas</taxon>
    </lineage>
</organism>
<keyword evidence="4" id="KW-1185">Reference proteome</keyword>
<evidence type="ECO:0000256" key="1">
    <source>
        <dbReference type="SAM" id="MobiDB-lite"/>
    </source>
</evidence>
<comment type="caution">
    <text evidence="3">The sequence shown here is derived from an EMBL/GenBank/DDBJ whole genome shotgun (WGS) entry which is preliminary data.</text>
</comment>
<feature type="compositionally biased region" description="Basic and acidic residues" evidence="1">
    <location>
        <begin position="1"/>
        <end position="11"/>
    </location>
</feature>
<dbReference type="Proteomes" id="UP000027446">
    <property type="component" value="Unassembled WGS sequence"/>
</dbReference>
<dbReference type="PATRIC" id="fig|1280949.3.peg.443"/>
<name>A0A069E2T7_9PROT</name>
<evidence type="ECO:0000313" key="4">
    <source>
        <dbReference type="Proteomes" id="UP000027446"/>
    </source>
</evidence>
<gene>
    <name evidence="3" type="ORF">HAD_02160</name>
</gene>
<sequence length="69" mass="7591">MKDKSPNKDQPEGLPEELPGGASQALSAALQKTFEALLQEPVPDKFEALIARIREEETQKNANPDDEES</sequence>
<feature type="region of interest" description="Disordered" evidence="1">
    <location>
        <begin position="1"/>
        <end position="24"/>
    </location>
</feature>
<feature type="domain" description="Anti-sigma factor NepR" evidence="2">
    <location>
        <begin position="24"/>
        <end position="56"/>
    </location>
</feature>